<dbReference type="InterPro" id="IPR006703">
    <property type="entry name" value="G_AIG1"/>
</dbReference>
<dbReference type="EMBL" id="CAXITT010000483">
    <property type="protein sequence ID" value="CAL1542384.1"/>
    <property type="molecule type" value="Genomic_DNA"/>
</dbReference>
<gene>
    <name evidence="6" type="ORF">GSLYS_00015978001</name>
</gene>
<dbReference type="AlphaFoldDB" id="A0AAV2I8U6"/>
<comment type="similarity">
    <text evidence="1">Belongs to the TRAFAC class TrmE-Era-EngA-EngB-Septin-like GTPase superfamily. AIG1/Toc34/Toc159-like paraseptin GTPase family. IAN subfamily.</text>
</comment>
<dbReference type="PANTHER" id="PTHR10903">
    <property type="entry name" value="GTPASE, IMAP FAMILY MEMBER-RELATED"/>
    <property type="match status" value="1"/>
</dbReference>
<protein>
    <recommendedName>
        <fullName evidence="5">AIG1-type G domain-containing protein</fullName>
    </recommendedName>
</protein>
<dbReference type="PANTHER" id="PTHR10903:SF184">
    <property type="entry name" value="GTP-BINDING PROTEIN A"/>
    <property type="match status" value="1"/>
</dbReference>
<dbReference type="InterPro" id="IPR027417">
    <property type="entry name" value="P-loop_NTPase"/>
</dbReference>
<evidence type="ECO:0000256" key="2">
    <source>
        <dbReference type="ARBA" id="ARBA00022741"/>
    </source>
</evidence>
<keyword evidence="7" id="KW-1185">Reference proteome</keyword>
<evidence type="ECO:0000259" key="5">
    <source>
        <dbReference type="PROSITE" id="PS51720"/>
    </source>
</evidence>
<evidence type="ECO:0000256" key="4">
    <source>
        <dbReference type="SAM" id="Coils"/>
    </source>
</evidence>
<proteinExistence type="inferred from homology"/>
<dbReference type="GO" id="GO:0005525">
    <property type="term" value="F:GTP binding"/>
    <property type="evidence" value="ECO:0007669"/>
    <property type="project" value="UniProtKB-KW"/>
</dbReference>
<keyword evidence="3" id="KW-0342">GTP-binding</keyword>
<dbReference type="Pfam" id="PF04548">
    <property type="entry name" value="AIG1"/>
    <property type="match status" value="1"/>
</dbReference>
<evidence type="ECO:0000313" key="6">
    <source>
        <dbReference type="EMBL" id="CAL1542384.1"/>
    </source>
</evidence>
<dbReference type="Proteomes" id="UP001497497">
    <property type="component" value="Unassembled WGS sequence"/>
</dbReference>
<keyword evidence="4" id="KW-0175">Coiled coil</keyword>
<evidence type="ECO:0000313" key="7">
    <source>
        <dbReference type="Proteomes" id="UP001497497"/>
    </source>
</evidence>
<evidence type="ECO:0000256" key="1">
    <source>
        <dbReference type="ARBA" id="ARBA00008535"/>
    </source>
</evidence>
<name>A0AAV2I8U6_LYMST</name>
<feature type="coiled-coil region" evidence="4">
    <location>
        <begin position="352"/>
        <end position="401"/>
    </location>
</feature>
<keyword evidence="2" id="KW-0547">Nucleotide-binding</keyword>
<dbReference type="Gene3D" id="3.40.50.300">
    <property type="entry name" value="P-loop containing nucleotide triphosphate hydrolases"/>
    <property type="match status" value="1"/>
</dbReference>
<dbReference type="FunFam" id="3.40.50.300:FF:000840">
    <property type="entry name" value="Immune-associated nucleotide-binding protein 9"/>
    <property type="match status" value="1"/>
</dbReference>
<dbReference type="SUPFAM" id="SSF52540">
    <property type="entry name" value="P-loop containing nucleoside triphosphate hydrolases"/>
    <property type="match status" value="1"/>
</dbReference>
<comment type="caution">
    <text evidence="6">The sequence shown here is derived from an EMBL/GenBank/DDBJ whole genome shotgun (WGS) entry which is preliminary data.</text>
</comment>
<dbReference type="InterPro" id="IPR045058">
    <property type="entry name" value="GIMA/IAN/Toc"/>
</dbReference>
<accession>A0AAV2I8U6</accession>
<dbReference type="PROSITE" id="PS51720">
    <property type="entry name" value="G_AIG1"/>
    <property type="match status" value="1"/>
</dbReference>
<sequence>MSSFDFDNALDMLLIGRSGGGKSAAGNTILGRETFEMSPDVQSMTEKAAFDFCEFEGNHLKIVDCPGLGDTRLNYKEDETQLATALHVAMAYNPKGYHAILYVIKFEDKFTNVDEKTLSILKGLLGEHFIKNHCILIMTRGDCFETNPTIKKSKLSFDEWIQRQTNENFRTLLEECQHRVVLFDNRTEDPEKRKSQKRKLVQFVRGLACKGQRYTNEDFIKVKKMRKELIKSKNNEQELQVIVDQVGIYSSKVANASCDKEGARALEMVSKEIDNLYSYAKNASMNNKMISKQMGLVLDLQEALQKKQKQIGNILDSNNDVLKEKIAKLEYELAKSQQFQTQKLSREDSNSIKEKEQELKKRESEIQKLERESIILREKEMADTKKKLDELESRYLQAKKSESSKSLIEPILDYAASVLPVAGVVSGIYKWWTK</sequence>
<reference evidence="6 7" key="1">
    <citation type="submission" date="2024-04" db="EMBL/GenBank/DDBJ databases">
        <authorList>
            <consortium name="Genoscope - CEA"/>
            <person name="William W."/>
        </authorList>
    </citation>
    <scope>NUCLEOTIDE SEQUENCE [LARGE SCALE GENOMIC DNA]</scope>
</reference>
<organism evidence="6 7">
    <name type="scientific">Lymnaea stagnalis</name>
    <name type="common">Great pond snail</name>
    <name type="synonym">Helix stagnalis</name>
    <dbReference type="NCBI Taxonomy" id="6523"/>
    <lineage>
        <taxon>Eukaryota</taxon>
        <taxon>Metazoa</taxon>
        <taxon>Spiralia</taxon>
        <taxon>Lophotrochozoa</taxon>
        <taxon>Mollusca</taxon>
        <taxon>Gastropoda</taxon>
        <taxon>Heterobranchia</taxon>
        <taxon>Euthyneura</taxon>
        <taxon>Panpulmonata</taxon>
        <taxon>Hygrophila</taxon>
        <taxon>Lymnaeoidea</taxon>
        <taxon>Lymnaeidae</taxon>
        <taxon>Lymnaea</taxon>
    </lineage>
</organism>
<feature type="domain" description="AIG1-type G" evidence="5">
    <location>
        <begin position="7"/>
        <end position="223"/>
    </location>
</feature>
<evidence type="ECO:0000256" key="3">
    <source>
        <dbReference type="ARBA" id="ARBA00023134"/>
    </source>
</evidence>